<dbReference type="InterPro" id="IPR045160">
    <property type="entry name" value="ATG16"/>
</dbReference>
<feature type="compositionally biased region" description="Low complexity" evidence="6">
    <location>
        <begin position="198"/>
        <end position="209"/>
    </location>
</feature>
<dbReference type="InterPro" id="IPR015943">
    <property type="entry name" value="WD40/YVTN_repeat-like_dom_sf"/>
</dbReference>
<dbReference type="Proteomes" id="UP001527925">
    <property type="component" value="Unassembled WGS sequence"/>
</dbReference>
<keyword evidence="3" id="KW-0677">Repeat</keyword>
<accession>A0ABR4NJR6</accession>
<feature type="repeat" description="WD" evidence="4">
    <location>
        <begin position="301"/>
        <end position="341"/>
    </location>
</feature>
<dbReference type="Pfam" id="PF00400">
    <property type="entry name" value="WD40"/>
    <property type="match status" value="6"/>
</dbReference>
<dbReference type="Gene3D" id="1.20.5.170">
    <property type="match status" value="1"/>
</dbReference>
<feature type="region of interest" description="Disordered" evidence="6">
    <location>
        <begin position="174"/>
        <end position="211"/>
    </location>
</feature>
<organism evidence="8 9">
    <name type="scientific">Polyrhizophydium stewartii</name>
    <dbReference type="NCBI Taxonomy" id="2732419"/>
    <lineage>
        <taxon>Eukaryota</taxon>
        <taxon>Fungi</taxon>
        <taxon>Fungi incertae sedis</taxon>
        <taxon>Chytridiomycota</taxon>
        <taxon>Chytridiomycota incertae sedis</taxon>
        <taxon>Chytridiomycetes</taxon>
        <taxon>Rhizophydiales</taxon>
        <taxon>Rhizophydiales incertae sedis</taxon>
        <taxon>Polyrhizophydium</taxon>
    </lineage>
</organism>
<keyword evidence="5" id="KW-0175">Coiled coil</keyword>
<sequence>MSPPPWRALGPAAARRIAALEAEVAALKDERTDLYKSNAASAQRGVALVDARNDQDDAARDLADRADQLAAANKALTTRLADAEQLVKEKDGVIQILRDELATHQLELVQREEQLRDAERKARDLEADNKELLDRWMALKQKEIAQMNEANEFVEAALKTKASAKKRESFFPLFRSGASSPSGEPADESRRQSAANRATLPTTLAKKTASPAPPVLLTAHDLEINCIAIRRDGSMIATGSNDKKLILHDAKTCAQKAVLTGSLQAVMSVSFNSTGDFVIGTSNDNSAKIWSVATSRLKHTLTGHIGRVYSARFSDSNGVVTGSHDRTIKIWDLNKGYCIKTIFTLSSCNDLALLGGEGAVIASGHLDNNLRIWDARSGNIIREVTGIHFGQITSVEVSPQLGHILTTSRDNTIKLIDLRTYAVVTTFADESFRTGMNWTKSTFSPDGEYVTSGSADGAVVFWDVATGAVVQSLREHKAAVCGVVWNPLGGSAVYSASDRDRCIVQWGV</sequence>
<comment type="similarity">
    <text evidence="1">Belongs to the ATG16 family.</text>
</comment>
<evidence type="ECO:0000313" key="9">
    <source>
        <dbReference type="Proteomes" id="UP001527925"/>
    </source>
</evidence>
<dbReference type="EMBL" id="JADGIZ020000002">
    <property type="protein sequence ID" value="KAL2919751.1"/>
    <property type="molecule type" value="Genomic_DNA"/>
</dbReference>
<protein>
    <recommendedName>
        <fullName evidence="7">Autophagy-related protein 16 domain-containing protein</fullName>
    </recommendedName>
</protein>
<keyword evidence="2 4" id="KW-0853">WD repeat</keyword>
<keyword evidence="9" id="KW-1185">Reference proteome</keyword>
<dbReference type="PROSITE" id="PS00678">
    <property type="entry name" value="WD_REPEATS_1"/>
    <property type="match status" value="2"/>
</dbReference>
<dbReference type="PANTHER" id="PTHR19878:SF8">
    <property type="entry name" value="AUTOPHAGY-RELATED 16, ISOFORM F"/>
    <property type="match status" value="1"/>
</dbReference>
<feature type="repeat" description="WD" evidence="4">
    <location>
        <begin position="385"/>
        <end position="426"/>
    </location>
</feature>
<dbReference type="PRINTS" id="PR00320">
    <property type="entry name" value="GPROTEINBRPT"/>
</dbReference>
<dbReference type="CDD" id="cd00200">
    <property type="entry name" value="WD40"/>
    <property type="match status" value="1"/>
</dbReference>
<dbReference type="SUPFAM" id="SSF50978">
    <property type="entry name" value="WD40 repeat-like"/>
    <property type="match status" value="1"/>
</dbReference>
<dbReference type="InterPro" id="IPR036322">
    <property type="entry name" value="WD40_repeat_dom_sf"/>
</dbReference>
<reference evidence="8 9" key="1">
    <citation type="submission" date="2023-09" db="EMBL/GenBank/DDBJ databases">
        <title>Pangenome analysis of Batrachochytrium dendrobatidis and related Chytrids.</title>
        <authorList>
            <person name="Yacoub M.N."/>
            <person name="Stajich J.E."/>
            <person name="James T.Y."/>
        </authorList>
    </citation>
    <scope>NUCLEOTIDE SEQUENCE [LARGE SCALE GENOMIC DNA]</scope>
    <source>
        <strain evidence="8 9">JEL0888</strain>
    </source>
</reference>
<evidence type="ECO:0000256" key="6">
    <source>
        <dbReference type="SAM" id="MobiDB-lite"/>
    </source>
</evidence>
<dbReference type="PROSITE" id="PS50082">
    <property type="entry name" value="WD_REPEATS_2"/>
    <property type="match status" value="6"/>
</dbReference>
<feature type="repeat" description="WD" evidence="4">
    <location>
        <begin position="217"/>
        <end position="252"/>
    </location>
</feature>
<evidence type="ECO:0000256" key="2">
    <source>
        <dbReference type="ARBA" id="ARBA00022574"/>
    </source>
</evidence>
<dbReference type="Pfam" id="PF08614">
    <property type="entry name" value="ATG16"/>
    <property type="match status" value="1"/>
</dbReference>
<feature type="coiled-coil region" evidence="5">
    <location>
        <begin position="17"/>
        <end position="157"/>
    </location>
</feature>
<evidence type="ECO:0000256" key="3">
    <source>
        <dbReference type="ARBA" id="ARBA00022737"/>
    </source>
</evidence>
<evidence type="ECO:0000256" key="5">
    <source>
        <dbReference type="SAM" id="Coils"/>
    </source>
</evidence>
<dbReference type="InterPro" id="IPR001680">
    <property type="entry name" value="WD40_rpt"/>
</dbReference>
<evidence type="ECO:0000256" key="4">
    <source>
        <dbReference type="PROSITE-ProRule" id="PRU00221"/>
    </source>
</evidence>
<dbReference type="PROSITE" id="PS50294">
    <property type="entry name" value="WD_REPEATS_REGION"/>
    <property type="match status" value="2"/>
</dbReference>
<gene>
    <name evidence="8" type="ORF">HK105_200667</name>
</gene>
<feature type="domain" description="Autophagy-related protein 16" evidence="7">
    <location>
        <begin position="14"/>
        <end position="148"/>
    </location>
</feature>
<evidence type="ECO:0000259" key="7">
    <source>
        <dbReference type="Pfam" id="PF08614"/>
    </source>
</evidence>
<comment type="caution">
    <text evidence="8">The sequence shown here is derived from an EMBL/GenBank/DDBJ whole genome shotgun (WGS) entry which is preliminary data.</text>
</comment>
<name>A0ABR4NJR6_9FUNG</name>
<dbReference type="InterPro" id="IPR013923">
    <property type="entry name" value="Autophagy-rel_prot_16_dom"/>
</dbReference>
<feature type="repeat" description="WD" evidence="4">
    <location>
        <begin position="357"/>
        <end position="383"/>
    </location>
</feature>
<evidence type="ECO:0000256" key="1">
    <source>
        <dbReference type="ARBA" id="ARBA00005331"/>
    </source>
</evidence>
<feature type="repeat" description="WD" evidence="4">
    <location>
        <begin position="443"/>
        <end position="472"/>
    </location>
</feature>
<dbReference type="InterPro" id="IPR020472">
    <property type="entry name" value="WD40_PAC1"/>
</dbReference>
<dbReference type="InterPro" id="IPR019775">
    <property type="entry name" value="WD40_repeat_CS"/>
</dbReference>
<dbReference type="PANTHER" id="PTHR19878">
    <property type="entry name" value="AUTOPHAGY PROTEIN 16-LIKE"/>
    <property type="match status" value="1"/>
</dbReference>
<dbReference type="CDD" id="cd22887">
    <property type="entry name" value="Atg16_CCD"/>
    <property type="match status" value="1"/>
</dbReference>
<feature type="repeat" description="WD" evidence="4">
    <location>
        <begin position="259"/>
        <end position="300"/>
    </location>
</feature>
<dbReference type="Gene3D" id="2.130.10.10">
    <property type="entry name" value="YVTN repeat-like/Quinoprotein amine dehydrogenase"/>
    <property type="match status" value="1"/>
</dbReference>
<dbReference type="SMART" id="SM00320">
    <property type="entry name" value="WD40"/>
    <property type="match status" value="7"/>
</dbReference>
<evidence type="ECO:0000313" key="8">
    <source>
        <dbReference type="EMBL" id="KAL2919751.1"/>
    </source>
</evidence>
<proteinExistence type="inferred from homology"/>